<evidence type="ECO:0000313" key="7">
    <source>
        <dbReference type="Proteomes" id="UP000321083"/>
    </source>
</evidence>
<evidence type="ECO:0000256" key="1">
    <source>
        <dbReference type="ARBA" id="ARBA00022617"/>
    </source>
</evidence>
<reference evidence="6 7" key="2">
    <citation type="submission" date="2019-08" db="EMBL/GenBank/DDBJ databases">
        <authorList>
            <person name="Henke P."/>
        </authorList>
    </citation>
    <scope>NUCLEOTIDE SEQUENCE [LARGE SCALE GENOMIC DNA]</scope>
    <source>
        <strain evidence="6">Phe10_nw2017</strain>
    </source>
</reference>
<keyword evidence="7" id="KW-1185">Reference proteome</keyword>
<dbReference type="GO" id="GO:0020037">
    <property type="term" value="F:heme binding"/>
    <property type="evidence" value="ECO:0007669"/>
    <property type="project" value="InterPro"/>
</dbReference>
<dbReference type="EMBL" id="SRHE01000213">
    <property type="protein sequence ID" value="TWW09660.1"/>
    <property type="molecule type" value="Genomic_DNA"/>
</dbReference>
<dbReference type="GO" id="GO:0009055">
    <property type="term" value="F:electron transfer activity"/>
    <property type="evidence" value="ECO:0007669"/>
    <property type="project" value="InterPro"/>
</dbReference>
<gene>
    <name evidence="6" type="ORF">E3A20_12110</name>
</gene>
<protein>
    <recommendedName>
        <fullName evidence="5">Cytochrome c domain-containing protein</fullName>
    </recommendedName>
</protein>
<dbReference type="InterPro" id="IPR009056">
    <property type="entry name" value="Cyt_c-like_dom"/>
</dbReference>
<keyword evidence="2 4" id="KW-0479">Metal-binding</keyword>
<dbReference type="AlphaFoldDB" id="A0A5C6M4F7"/>
<feature type="domain" description="Cytochrome c" evidence="5">
    <location>
        <begin position="642"/>
        <end position="755"/>
    </location>
</feature>
<dbReference type="Gene3D" id="1.10.760.10">
    <property type="entry name" value="Cytochrome c-like domain"/>
    <property type="match status" value="4"/>
</dbReference>
<dbReference type="InterPro" id="IPR036909">
    <property type="entry name" value="Cyt_c-like_dom_sf"/>
</dbReference>
<organism evidence="6 7">
    <name type="scientific">Planctomyces bekefii</name>
    <dbReference type="NCBI Taxonomy" id="1653850"/>
    <lineage>
        <taxon>Bacteria</taxon>
        <taxon>Pseudomonadati</taxon>
        <taxon>Planctomycetota</taxon>
        <taxon>Planctomycetia</taxon>
        <taxon>Planctomycetales</taxon>
        <taxon>Planctomycetaceae</taxon>
        <taxon>Planctomyces</taxon>
    </lineage>
</organism>
<evidence type="ECO:0000256" key="2">
    <source>
        <dbReference type="ARBA" id="ARBA00022723"/>
    </source>
</evidence>
<dbReference type="Proteomes" id="UP000321083">
    <property type="component" value="Unassembled WGS sequence"/>
</dbReference>
<proteinExistence type="predicted"/>
<name>A0A5C6M4F7_9PLAN</name>
<feature type="domain" description="Cytochrome c" evidence="5">
    <location>
        <begin position="38"/>
        <end position="139"/>
    </location>
</feature>
<accession>A0A5C6M4F7</accession>
<reference evidence="6 7" key="1">
    <citation type="submission" date="2019-08" db="EMBL/GenBank/DDBJ databases">
        <title>100 year-old enigma solved: identification of Planctomyces bekefii, the type genus and species of the phylum Planctomycetes.</title>
        <authorList>
            <person name="Svetlana D.N."/>
            <person name="Overmann J."/>
        </authorList>
    </citation>
    <scope>NUCLEOTIDE SEQUENCE [LARGE SCALE GENOMIC DNA]</scope>
    <source>
        <strain evidence="6">Phe10_nw2017</strain>
    </source>
</reference>
<keyword evidence="3 4" id="KW-0408">Iron</keyword>
<evidence type="ECO:0000259" key="5">
    <source>
        <dbReference type="PROSITE" id="PS51007"/>
    </source>
</evidence>
<evidence type="ECO:0000256" key="4">
    <source>
        <dbReference type="PROSITE-ProRule" id="PRU00433"/>
    </source>
</evidence>
<comment type="caution">
    <text evidence="6">The sequence shown here is derived from an EMBL/GenBank/DDBJ whole genome shotgun (WGS) entry which is preliminary data.</text>
</comment>
<sequence length="779" mass="87081">MKGQTKKFEAAELAGIASVLLSTSEQIDLLKPTAGYQADAERGEKLFVERGCLACHSHAAVPEAKEDFGPNISDIHQKVKRNADDPAFSDWLYTWLREPERYHKRTKMPNLYLESYLDTDGSTEIDPAADITAFLLKQGDPGNFPVAAVEDPELDKLVELYLKKSRFGEEAAKKIISGMTFPQKKSDVVGDEAVLATDDGAGVADAGQWREMKLQYVGRKTISRYGCYACHDMPGYEESRPIGVALQDWGRKDTSKLGFEHIEEYLHHHGEPAGSTHASTTERIVTARKRAAAGGAAKGQFTEEEEAREMTASFFYESLQRHGRPGFIWQKLRAPRTYDFEKTTTKGYDERLRMPKFPLKEDEIEAIATFVLGLVAEPPAPQYVYTPDEREKTRIEGEFLLAKYNCTGCHVVELPKITFAADPAGLESTPLDAADHQAALDLLLKLRPPFKGLTGAEKEYVVDGEKVKMPVASFHGFLSAKPDPEETDPELREYGFEVWEPVDFGTADEPKLLLPGAPVSFAESRLVDYEGPRGGSYAELLVDRLLTYRFDQRKLAWQASPPPLYQEGVKVQTNWLYSFLLEPGKIRYTTVLRMPRFNMSQQEARVLANYFAAVDGAEFPYEEQGPKDVDYLTQRAAELRGSGLLVGDQSYLNESWHLLNGPLCVKCHSVGGRRFKASDPAKDIQGPNLVDVQNRLRSDWVKLWLYKPSWVTPYTSMPVNYGKNATQFPDKFKGDPDAHVLATRDALMNYSRLLEDYGPVIYQPPAAATEAAPAAGGDE</sequence>
<evidence type="ECO:0000256" key="3">
    <source>
        <dbReference type="ARBA" id="ARBA00023004"/>
    </source>
</evidence>
<dbReference type="PROSITE" id="PS51007">
    <property type="entry name" value="CYTC"/>
    <property type="match status" value="2"/>
</dbReference>
<dbReference type="SUPFAM" id="SSF46626">
    <property type="entry name" value="Cytochrome c"/>
    <property type="match status" value="4"/>
</dbReference>
<evidence type="ECO:0000313" key="6">
    <source>
        <dbReference type="EMBL" id="TWW09660.1"/>
    </source>
</evidence>
<keyword evidence="1 4" id="KW-0349">Heme</keyword>
<dbReference type="GO" id="GO:0046872">
    <property type="term" value="F:metal ion binding"/>
    <property type="evidence" value="ECO:0007669"/>
    <property type="project" value="UniProtKB-KW"/>
</dbReference>